<dbReference type="RefSeq" id="WP_092854670.1">
    <property type="nucleotide sequence ID" value="NZ_FOYU01000001.1"/>
</dbReference>
<protein>
    <submittedName>
        <fullName evidence="1">Uncharacterized protein</fullName>
    </submittedName>
</protein>
<sequence length="151" mass="16815">MGIIISVAFAVMVIGYLLGKGDVAAKRSPDLLAPEPIKKFSEQIKDTNTRPLSAELRGLHDSDDEPTSHLCQFCWANHRTFHFSSHYSCHHSMLHDKLLDPTNLLSPLNPANIHSVFDDDIFTGSMSGDDIFNSSIHNDSFSSFDSHNPFD</sequence>
<accession>A0A1I6G9K2</accession>
<gene>
    <name evidence="1" type="ORF">SAMN04488070_0341</name>
</gene>
<dbReference type="Proteomes" id="UP000199424">
    <property type="component" value="Unassembled WGS sequence"/>
</dbReference>
<reference evidence="2" key="1">
    <citation type="submission" date="2016-10" db="EMBL/GenBank/DDBJ databases">
        <authorList>
            <person name="Varghese N."/>
            <person name="Submissions S."/>
        </authorList>
    </citation>
    <scope>NUCLEOTIDE SEQUENCE [LARGE SCALE GENOMIC DNA]</scope>
    <source>
        <strain evidence="2">CGMCC 1.7285</strain>
    </source>
</reference>
<evidence type="ECO:0000313" key="2">
    <source>
        <dbReference type="Proteomes" id="UP000199424"/>
    </source>
</evidence>
<dbReference type="EMBL" id="FOYU01000001">
    <property type="protein sequence ID" value="SFR38858.1"/>
    <property type="molecule type" value="Genomic_DNA"/>
</dbReference>
<organism evidence="1 2">
    <name type="scientific">Pseudidiomarina maritima</name>
    <dbReference type="NCBI Taxonomy" id="519453"/>
    <lineage>
        <taxon>Bacteria</taxon>
        <taxon>Pseudomonadati</taxon>
        <taxon>Pseudomonadota</taxon>
        <taxon>Gammaproteobacteria</taxon>
        <taxon>Alteromonadales</taxon>
        <taxon>Idiomarinaceae</taxon>
        <taxon>Pseudidiomarina</taxon>
    </lineage>
</organism>
<proteinExistence type="predicted"/>
<dbReference type="AlphaFoldDB" id="A0A1I6G9K2"/>
<keyword evidence="2" id="KW-1185">Reference proteome</keyword>
<name>A0A1I6G9K2_9GAMM</name>
<evidence type="ECO:0000313" key="1">
    <source>
        <dbReference type="EMBL" id="SFR38858.1"/>
    </source>
</evidence>